<dbReference type="Proteomes" id="UP000010366">
    <property type="component" value="Chromosome"/>
</dbReference>
<reference evidence="2 3" key="1">
    <citation type="submission" date="2012-05" db="EMBL/GenBank/DDBJ databases">
        <title>Finished chromosome of genome of Chamaesiphon sp. PCC 6605.</title>
        <authorList>
            <consortium name="US DOE Joint Genome Institute"/>
            <person name="Gugger M."/>
            <person name="Coursin T."/>
            <person name="Rippka R."/>
            <person name="Tandeau De Marsac N."/>
            <person name="Huntemann M."/>
            <person name="Wei C.-L."/>
            <person name="Han J."/>
            <person name="Detter J.C."/>
            <person name="Han C."/>
            <person name="Tapia R."/>
            <person name="Chen A."/>
            <person name="Kyrpides N."/>
            <person name="Mavromatis K."/>
            <person name="Markowitz V."/>
            <person name="Szeto E."/>
            <person name="Ivanova N."/>
            <person name="Pagani I."/>
            <person name="Pati A."/>
            <person name="Goodwin L."/>
            <person name="Nordberg H.P."/>
            <person name="Cantor M.N."/>
            <person name="Hua S.X."/>
            <person name="Woyke T."/>
            <person name="Kerfeld C.A."/>
        </authorList>
    </citation>
    <scope>NUCLEOTIDE SEQUENCE [LARGE SCALE GENOMIC DNA]</scope>
    <source>
        <strain evidence="3">ATCC 27169 / PCC 6605</strain>
    </source>
</reference>
<dbReference type="STRING" id="1173020.Cha6605_3212"/>
<organism evidence="2 3">
    <name type="scientific">Chamaesiphon minutus (strain ATCC 27169 / PCC 6605)</name>
    <dbReference type="NCBI Taxonomy" id="1173020"/>
    <lineage>
        <taxon>Bacteria</taxon>
        <taxon>Bacillati</taxon>
        <taxon>Cyanobacteriota</taxon>
        <taxon>Cyanophyceae</taxon>
        <taxon>Gomontiellales</taxon>
        <taxon>Chamaesiphonaceae</taxon>
        <taxon>Chamaesiphon</taxon>
    </lineage>
</organism>
<keyword evidence="1" id="KW-1133">Transmembrane helix</keyword>
<feature type="transmembrane region" description="Helical" evidence="1">
    <location>
        <begin position="7"/>
        <end position="24"/>
    </location>
</feature>
<evidence type="ECO:0000313" key="3">
    <source>
        <dbReference type="Proteomes" id="UP000010366"/>
    </source>
</evidence>
<proteinExistence type="predicted"/>
<dbReference type="HOGENOM" id="CLU_200938_1_1_3"/>
<keyword evidence="3" id="KW-1185">Reference proteome</keyword>
<evidence type="ECO:0000256" key="1">
    <source>
        <dbReference type="SAM" id="Phobius"/>
    </source>
</evidence>
<keyword evidence="1" id="KW-0812">Transmembrane</keyword>
<name>K9UGH6_CHAP6</name>
<protein>
    <submittedName>
        <fullName evidence="2">Uncharacterized protein</fullName>
    </submittedName>
</protein>
<accession>K9UGH6</accession>
<keyword evidence="1" id="KW-0472">Membrane</keyword>
<dbReference type="KEGG" id="cmp:Cha6605_3212"/>
<dbReference type="EMBL" id="CP003600">
    <property type="protein sequence ID" value="AFY94222.1"/>
    <property type="molecule type" value="Genomic_DNA"/>
</dbReference>
<evidence type="ECO:0000313" key="2">
    <source>
        <dbReference type="EMBL" id="AFY94222.1"/>
    </source>
</evidence>
<gene>
    <name evidence="2" type="ORF">Cha6605_3212</name>
</gene>
<sequence length="59" mass="6600">MPLTQKFAYLFSITLGLSLLIYLLRGLGIVTFLPGWILLVLVVLAISSFFMYSISITKC</sequence>
<feature type="transmembrane region" description="Helical" evidence="1">
    <location>
        <begin position="36"/>
        <end position="54"/>
    </location>
</feature>
<dbReference type="AlphaFoldDB" id="K9UGH6"/>